<dbReference type="Proteomes" id="UP000323946">
    <property type="component" value="Unassembled WGS sequence"/>
</dbReference>
<name>A0A5M7B7B2_SACHI</name>
<dbReference type="InterPro" id="IPR002699">
    <property type="entry name" value="V_ATPase_D"/>
</dbReference>
<accession>A0A5M7B7B2</accession>
<feature type="region of interest" description="Disordered" evidence="4">
    <location>
        <begin position="1"/>
        <end position="24"/>
    </location>
</feature>
<dbReference type="AlphaFoldDB" id="A0A5M7B7B2"/>
<dbReference type="GO" id="GO:0046961">
    <property type="term" value="F:proton-transporting ATPase activity, rotational mechanism"/>
    <property type="evidence" value="ECO:0007669"/>
    <property type="project" value="InterPro"/>
</dbReference>
<organism evidence="5 6">
    <name type="scientific">Saccharopolyspora hirsuta</name>
    <dbReference type="NCBI Taxonomy" id="1837"/>
    <lineage>
        <taxon>Bacteria</taxon>
        <taxon>Bacillati</taxon>
        <taxon>Actinomycetota</taxon>
        <taxon>Actinomycetes</taxon>
        <taxon>Pseudonocardiales</taxon>
        <taxon>Pseudonocardiaceae</taxon>
        <taxon>Saccharopolyspora</taxon>
    </lineage>
</organism>
<keyword evidence="2" id="KW-0813">Transport</keyword>
<keyword evidence="6" id="KW-1185">Reference proteome</keyword>
<dbReference type="EMBL" id="VWPH01000021">
    <property type="protein sequence ID" value="KAA5825466.1"/>
    <property type="molecule type" value="Genomic_DNA"/>
</dbReference>
<evidence type="ECO:0000256" key="2">
    <source>
        <dbReference type="ARBA" id="ARBA00022448"/>
    </source>
</evidence>
<evidence type="ECO:0000256" key="3">
    <source>
        <dbReference type="ARBA" id="ARBA00023065"/>
    </source>
</evidence>
<gene>
    <name evidence="5" type="ORF">F1721_33070</name>
</gene>
<comment type="caution">
    <text evidence="5">The sequence shown here is derived from an EMBL/GenBank/DDBJ whole genome shotgun (WGS) entry which is preliminary data.</text>
</comment>
<reference evidence="5 6" key="1">
    <citation type="submission" date="2019-09" db="EMBL/GenBank/DDBJ databases">
        <title>Draft genome sequence of the thermophilic Saccharopolyspora hirsuta VKM Ac-666T.</title>
        <authorList>
            <person name="Lobastova T.G."/>
            <person name="Fokina V."/>
            <person name="Bragin E.Y."/>
            <person name="Shtratnikova V.Y."/>
            <person name="Starodumova I.P."/>
            <person name="Tarlachkov S.V."/>
            <person name="Donova M.V."/>
        </authorList>
    </citation>
    <scope>NUCLEOTIDE SEQUENCE [LARGE SCALE GENOMIC DNA]</scope>
    <source>
        <strain evidence="5 6">VKM Ac-666</strain>
    </source>
</reference>
<evidence type="ECO:0000256" key="1">
    <source>
        <dbReference type="ARBA" id="ARBA00005850"/>
    </source>
</evidence>
<protein>
    <submittedName>
        <fullName evidence="5">Uncharacterized protein</fullName>
    </submittedName>
</protein>
<evidence type="ECO:0000256" key="4">
    <source>
        <dbReference type="SAM" id="MobiDB-lite"/>
    </source>
</evidence>
<comment type="similarity">
    <text evidence="1">Belongs to the V-ATPase D subunit family.</text>
</comment>
<evidence type="ECO:0000313" key="5">
    <source>
        <dbReference type="EMBL" id="KAA5825466.1"/>
    </source>
</evidence>
<sequence length="121" mass="13334">MAGAPASTGPRTDHAAGRTRRPPPNRVITVAEIRVPPGRANRLRLRRRLEVVERGAVLLEQKMRALRQEEYRLAARAEASGREWGRSAATAEEWSLRAVLLAGQGWLRMADPGSTVEVSVC</sequence>
<proteinExistence type="inferred from homology"/>
<dbReference type="Pfam" id="PF01813">
    <property type="entry name" value="ATP-synt_D"/>
    <property type="match status" value="1"/>
</dbReference>
<evidence type="ECO:0000313" key="6">
    <source>
        <dbReference type="Proteomes" id="UP000323946"/>
    </source>
</evidence>
<keyword evidence="3" id="KW-0406">Ion transport</keyword>
<dbReference type="Gene3D" id="1.10.287.3240">
    <property type="match status" value="1"/>
</dbReference>